<sequence>PSSGSLLTSWKPNTDCCSWESVNCHEVTKHVIGLNLGGHNLSGLVNSIKFLNLPYLERLNLVNCTIGEIPSFVQKLGNLPLDYFAIWKSMRIKLNGSQMYMGSYYYREWMSITSKGHRMDDINILTIFNVLDLSNNLFEGEIPEVIGDLKLLEELNEKASFRIQVVHLVGNLLWLDMDVGRLWELPLVTSCFGGPRDALSGLNNHSRQSNGRKMNRIEEEEEEECSEMFRQTTLSLLILCCDVSGLLDAWLISPFTRAPLCGYFHLYTKHKRVSFVAKFEPSISCSDYSIEHRMTFRLSVAAAIMSFADSFTGFGLGFTKDLASGHAWKETARKKPNQ</sequence>
<keyword evidence="2" id="KW-1185">Reference proteome</keyword>
<dbReference type="Proteomes" id="UP000309997">
    <property type="component" value="Unassembled WGS sequence"/>
</dbReference>
<feature type="non-terminal residue" evidence="1">
    <location>
        <position position="1"/>
    </location>
</feature>
<evidence type="ECO:0000313" key="1">
    <source>
        <dbReference type="EMBL" id="KAL3612689.1"/>
    </source>
</evidence>
<protein>
    <submittedName>
        <fullName evidence="1">Uncharacterized protein</fullName>
    </submittedName>
</protein>
<comment type="caution">
    <text evidence="1">The sequence shown here is derived from an EMBL/GenBank/DDBJ whole genome shotgun (WGS) entry which is preliminary data.</text>
</comment>
<reference evidence="1 2" key="1">
    <citation type="journal article" date="2024" name="Plant Biotechnol. J.">
        <title>Genome and CRISPR/Cas9 system of a widespread forest tree (Populus alba) in the world.</title>
        <authorList>
            <person name="Liu Y.J."/>
            <person name="Jiang P.F."/>
            <person name="Han X.M."/>
            <person name="Li X.Y."/>
            <person name="Wang H.M."/>
            <person name="Wang Y.J."/>
            <person name="Wang X.X."/>
            <person name="Zeng Q.Y."/>
        </authorList>
    </citation>
    <scope>NUCLEOTIDE SEQUENCE [LARGE SCALE GENOMIC DNA]</scope>
    <source>
        <strain evidence="2">cv. PAL-ZL1</strain>
    </source>
</reference>
<accession>A0ACC4D5Q2</accession>
<proteinExistence type="predicted"/>
<organism evidence="1 2">
    <name type="scientific">Populus alba</name>
    <name type="common">White poplar</name>
    <dbReference type="NCBI Taxonomy" id="43335"/>
    <lineage>
        <taxon>Eukaryota</taxon>
        <taxon>Viridiplantae</taxon>
        <taxon>Streptophyta</taxon>
        <taxon>Embryophyta</taxon>
        <taxon>Tracheophyta</taxon>
        <taxon>Spermatophyta</taxon>
        <taxon>Magnoliopsida</taxon>
        <taxon>eudicotyledons</taxon>
        <taxon>Gunneridae</taxon>
        <taxon>Pentapetalae</taxon>
        <taxon>rosids</taxon>
        <taxon>fabids</taxon>
        <taxon>Malpighiales</taxon>
        <taxon>Salicaceae</taxon>
        <taxon>Saliceae</taxon>
        <taxon>Populus</taxon>
    </lineage>
</organism>
<dbReference type="EMBL" id="RCHU02000001">
    <property type="protein sequence ID" value="KAL3612689.1"/>
    <property type="molecule type" value="Genomic_DNA"/>
</dbReference>
<evidence type="ECO:0000313" key="2">
    <source>
        <dbReference type="Proteomes" id="UP000309997"/>
    </source>
</evidence>
<name>A0ACC4D5Q2_POPAL</name>
<gene>
    <name evidence="1" type="ORF">D5086_003709</name>
</gene>